<keyword evidence="10" id="KW-0234">DNA repair</keyword>
<feature type="domain" description="UvrD-like helicase C-terminal" evidence="17">
    <location>
        <begin position="313"/>
        <end position="600"/>
    </location>
</feature>
<dbReference type="InterPro" id="IPR038726">
    <property type="entry name" value="PDDEXK_AddAB-type"/>
</dbReference>
<dbReference type="PROSITE" id="PS51198">
    <property type="entry name" value="UVRD_HELICASE_ATP_BIND"/>
    <property type="match status" value="1"/>
</dbReference>
<reference evidence="18 19" key="1">
    <citation type="journal article" date="2016" name="Nat. Commun.">
        <title>Thousands of microbial genomes shed light on interconnected biogeochemical processes in an aquifer system.</title>
        <authorList>
            <person name="Anantharaman K."/>
            <person name="Brown C.T."/>
            <person name="Hug L.A."/>
            <person name="Sharon I."/>
            <person name="Castelle C.J."/>
            <person name="Probst A.J."/>
            <person name="Thomas B.C."/>
            <person name="Singh A."/>
            <person name="Wilkins M.J."/>
            <person name="Karaoz U."/>
            <person name="Brodie E.L."/>
            <person name="Williams K.H."/>
            <person name="Hubbard S.S."/>
            <person name="Banfield J.F."/>
        </authorList>
    </citation>
    <scope>NUCLEOTIDE SEQUENCE [LARGE SCALE GENOMIC DNA]</scope>
</reference>
<dbReference type="AlphaFoldDB" id="A0A1F5EK64"/>
<evidence type="ECO:0000313" key="18">
    <source>
        <dbReference type="EMBL" id="OGD67802.1"/>
    </source>
</evidence>
<dbReference type="Gene3D" id="3.90.320.10">
    <property type="match status" value="1"/>
</dbReference>
<organism evidence="18 19">
    <name type="scientific">Candidatus Berkelbacteria bacterium RIFCSPHIGHO2_12_FULL_36_9</name>
    <dbReference type="NCBI Taxonomy" id="1797469"/>
    <lineage>
        <taxon>Bacteria</taxon>
        <taxon>Candidatus Berkelbacteria</taxon>
    </lineage>
</organism>
<gene>
    <name evidence="18" type="ORF">A3F08_01400</name>
</gene>
<dbReference type="EMBL" id="MEZV01000009">
    <property type="protein sequence ID" value="OGD67802.1"/>
    <property type="molecule type" value="Genomic_DNA"/>
</dbReference>
<dbReference type="GO" id="GO:0043138">
    <property type="term" value="F:3'-5' DNA helicase activity"/>
    <property type="evidence" value="ECO:0007669"/>
    <property type="project" value="UniProtKB-EC"/>
</dbReference>
<dbReference type="Pfam" id="PF00580">
    <property type="entry name" value="UvrD-helicase"/>
    <property type="match status" value="1"/>
</dbReference>
<dbReference type="GO" id="GO:0003677">
    <property type="term" value="F:DNA binding"/>
    <property type="evidence" value="ECO:0007669"/>
    <property type="project" value="UniProtKB-KW"/>
</dbReference>
<feature type="binding site" evidence="15">
    <location>
        <begin position="30"/>
        <end position="37"/>
    </location>
    <ligand>
        <name>ATP</name>
        <dbReference type="ChEBI" id="CHEBI:30616"/>
    </ligand>
</feature>
<evidence type="ECO:0000256" key="9">
    <source>
        <dbReference type="ARBA" id="ARBA00023125"/>
    </source>
</evidence>
<dbReference type="InterPro" id="IPR000212">
    <property type="entry name" value="DNA_helicase_UvrD/REP"/>
</dbReference>
<comment type="caution">
    <text evidence="18">The sequence shown here is derived from an EMBL/GenBank/DDBJ whole genome shotgun (WGS) entry which is preliminary data.</text>
</comment>
<comment type="catalytic activity">
    <reaction evidence="12">
        <text>Couples ATP hydrolysis with the unwinding of duplex DNA by translocating in the 3'-5' direction.</text>
        <dbReference type="EC" id="5.6.2.4"/>
    </reaction>
</comment>
<keyword evidence="6 15" id="KW-0347">Helicase</keyword>
<proteinExistence type="inferred from homology"/>
<dbReference type="InterPro" id="IPR011604">
    <property type="entry name" value="PDDEXK-like_dom_sf"/>
</dbReference>
<keyword evidence="11" id="KW-0413">Isomerase</keyword>
<keyword evidence="4" id="KW-0227">DNA damage</keyword>
<evidence type="ECO:0000256" key="8">
    <source>
        <dbReference type="ARBA" id="ARBA00022840"/>
    </source>
</evidence>
<evidence type="ECO:0000256" key="1">
    <source>
        <dbReference type="ARBA" id="ARBA00009922"/>
    </source>
</evidence>
<dbReference type="CDD" id="cd17932">
    <property type="entry name" value="DEXQc_UvrD"/>
    <property type="match status" value="1"/>
</dbReference>
<evidence type="ECO:0000256" key="15">
    <source>
        <dbReference type="PROSITE-ProRule" id="PRU00560"/>
    </source>
</evidence>
<accession>A0A1F5EK64</accession>
<evidence type="ECO:0000313" key="19">
    <source>
        <dbReference type="Proteomes" id="UP000176451"/>
    </source>
</evidence>
<evidence type="ECO:0000256" key="5">
    <source>
        <dbReference type="ARBA" id="ARBA00022801"/>
    </source>
</evidence>
<evidence type="ECO:0000256" key="12">
    <source>
        <dbReference type="ARBA" id="ARBA00034617"/>
    </source>
</evidence>
<protein>
    <recommendedName>
        <fullName evidence="13">DNA 3'-5' helicase</fullName>
        <ecNumber evidence="13">5.6.2.4</ecNumber>
    </recommendedName>
</protein>
<dbReference type="PANTHER" id="PTHR11070">
    <property type="entry name" value="UVRD / RECB / PCRA DNA HELICASE FAMILY MEMBER"/>
    <property type="match status" value="1"/>
</dbReference>
<dbReference type="GO" id="GO:0004527">
    <property type="term" value="F:exonuclease activity"/>
    <property type="evidence" value="ECO:0007669"/>
    <property type="project" value="UniProtKB-KW"/>
</dbReference>
<dbReference type="STRING" id="1797469.A3F08_01400"/>
<dbReference type="Gene3D" id="1.10.486.10">
    <property type="entry name" value="PCRA, domain 4"/>
    <property type="match status" value="1"/>
</dbReference>
<evidence type="ECO:0000256" key="11">
    <source>
        <dbReference type="ARBA" id="ARBA00023235"/>
    </source>
</evidence>
<keyword evidence="8 15" id="KW-0067">ATP-binding</keyword>
<dbReference type="InterPro" id="IPR014016">
    <property type="entry name" value="UvrD-like_ATP-bd"/>
</dbReference>
<keyword evidence="2" id="KW-0540">Nuclease</keyword>
<dbReference type="InterPro" id="IPR014017">
    <property type="entry name" value="DNA_helicase_UvrD-like_C"/>
</dbReference>
<dbReference type="SUPFAM" id="SSF52540">
    <property type="entry name" value="P-loop containing nucleoside triphosphate hydrolases"/>
    <property type="match status" value="1"/>
</dbReference>
<dbReference type="Pfam" id="PF12705">
    <property type="entry name" value="PDDEXK_1"/>
    <property type="match status" value="1"/>
</dbReference>
<dbReference type="InterPro" id="IPR013986">
    <property type="entry name" value="DExx_box_DNA_helicase_dom_sf"/>
</dbReference>
<dbReference type="InterPro" id="IPR027417">
    <property type="entry name" value="P-loop_NTPase"/>
</dbReference>
<evidence type="ECO:0000259" key="16">
    <source>
        <dbReference type="PROSITE" id="PS51198"/>
    </source>
</evidence>
<evidence type="ECO:0000256" key="2">
    <source>
        <dbReference type="ARBA" id="ARBA00022722"/>
    </source>
</evidence>
<evidence type="ECO:0000256" key="13">
    <source>
        <dbReference type="ARBA" id="ARBA00034808"/>
    </source>
</evidence>
<evidence type="ECO:0000256" key="4">
    <source>
        <dbReference type="ARBA" id="ARBA00022763"/>
    </source>
</evidence>
<dbReference type="Proteomes" id="UP000176451">
    <property type="component" value="Unassembled WGS sequence"/>
</dbReference>
<sequence>MALKSKLLNNLNKEQIQAVTHKNGPLLIIAGAGTGKTTVIAKRVAYLIENDFAKPSEILALTFTEKAAKEMDERILEILPYGVLDFTAKTFHSFCQDILKDYGINAGISPDFKLLTESQQILFIKQHFDEFKLDLYKPISNPDKFISALIKLFSRAKDEIVSVENYKVFTKKYEKIIQKKPLEPELIENYQAIKEQALAYETYEKLKEKNSYFDFGDLIEKTLWLLRNRAHILKKIQNKYKYIFVDEFQDTNYAQAQVAYLIASKYKNITAVGDDDQAIYAFRGAAISNMMEFVKHYTNVKKVTLVRNYRSTKQILDQSYKLITNNNPERLEVKEKVNKKLLTDKKGLQPMFWHFSSGYAEIEATVKYILNFVEQKKNIFGDFAILVRANSHADDFITLFKDNGIPYHFIGSRGLYDRDEIRELRSYLKVLYNPDDNLSLFHVAWANQYKIDKILLRRLTNIAKEKNISLFDIISTPVNYIECDEQSKKSMSKIVNLIKKHLELSKTLNTSKILIDYIQKSGMYDLFKNIESYRQEEIFENIKIFFSKIAEFENISENKSLFEFVDYLDLIIETGDNPSVFEAEKYEDAVNIMTVHAAKGLEFDTVFMPYLVDGRFPSRDRKDPIELPDELVKEKIPSGDINIQEERRLFYVAMTRTKNTLVLSASDKYAANKEEKKISRFIYEIFEKNEIDKYQKSECDFIQEKMPFESPTAKKKNQPIILSPSNLETFNDCPKKFEYGYVFRLSGEATQSLSFGDSIHNTLRDYYQLLISGEKMIKKKIEDIYQKNWKVDGYSSRMEMDRAYKKGHTALLTFIKNDQEKPVAIEKTFQLKLGNCELKGRIDRVNRNKDTEIIDYKTGDGRKKTQSEITKNIPLWIYAIYLSKKLNPESLTLTLNFIINQKNISAKVTKEKLSKKTKQISNLCNEISTAVNNHDFPAKPTEFNCGYCHFKNICPYKYKRV</sequence>
<dbReference type="GO" id="GO:0005829">
    <property type="term" value="C:cytosol"/>
    <property type="evidence" value="ECO:0007669"/>
    <property type="project" value="TreeGrafter"/>
</dbReference>
<evidence type="ECO:0000256" key="10">
    <source>
        <dbReference type="ARBA" id="ARBA00023204"/>
    </source>
</evidence>
<name>A0A1F5EK64_9BACT</name>
<dbReference type="GO" id="GO:0000725">
    <property type="term" value="P:recombinational repair"/>
    <property type="evidence" value="ECO:0007669"/>
    <property type="project" value="TreeGrafter"/>
</dbReference>
<evidence type="ECO:0000256" key="7">
    <source>
        <dbReference type="ARBA" id="ARBA00022839"/>
    </source>
</evidence>
<keyword evidence="9" id="KW-0238">DNA-binding</keyword>
<dbReference type="Pfam" id="PF13361">
    <property type="entry name" value="UvrD_C"/>
    <property type="match status" value="1"/>
</dbReference>
<keyword evidence="7" id="KW-0269">Exonuclease</keyword>
<evidence type="ECO:0000256" key="3">
    <source>
        <dbReference type="ARBA" id="ARBA00022741"/>
    </source>
</evidence>
<comment type="catalytic activity">
    <reaction evidence="14">
        <text>ATP + H2O = ADP + phosphate + H(+)</text>
        <dbReference type="Rhea" id="RHEA:13065"/>
        <dbReference type="ChEBI" id="CHEBI:15377"/>
        <dbReference type="ChEBI" id="CHEBI:15378"/>
        <dbReference type="ChEBI" id="CHEBI:30616"/>
        <dbReference type="ChEBI" id="CHEBI:43474"/>
        <dbReference type="ChEBI" id="CHEBI:456216"/>
        <dbReference type="EC" id="5.6.2.4"/>
    </reaction>
</comment>
<dbReference type="Gene3D" id="3.40.50.300">
    <property type="entry name" value="P-loop containing nucleotide triphosphate hydrolases"/>
    <property type="match status" value="2"/>
</dbReference>
<evidence type="ECO:0000259" key="17">
    <source>
        <dbReference type="PROSITE" id="PS51217"/>
    </source>
</evidence>
<dbReference type="GO" id="GO:0005524">
    <property type="term" value="F:ATP binding"/>
    <property type="evidence" value="ECO:0007669"/>
    <property type="project" value="UniProtKB-UniRule"/>
</dbReference>
<comment type="similarity">
    <text evidence="1">Belongs to the helicase family. UvrD subfamily.</text>
</comment>
<keyword evidence="5 15" id="KW-0378">Hydrolase</keyword>
<dbReference type="GO" id="GO:0033202">
    <property type="term" value="C:DNA helicase complex"/>
    <property type="evidence" value="ECO:0007669"/>
    <property type="project" value="TreeGrafter"/>
</dbReference>
<dbReference type="Gene3D" id="1.10.10.160">
    <property type="match status" value="1"/>
</dbReference>
<dbReference type="PROSITE" id="PS51217">
    <property type="entry name" value="UVRD_HELICASE_CTER"/>
    <property type="match status" value="1"/>
</dbReference>
<evidence type="ECO:0000256" key="14">
    <source>
        <dbReference type="ARBA" id="ARBA00048988"/>
    </source>
</evidence>
<evidence type="ECO:0000256" key="6">
    <source>
        <dbReference type="ARBA" id="ARBA00022806"/>
    </source>
</evidence>
<keyword evidence="3 15" id="KW-0547">Nucleotide-binding</keyword>
<dbReference type="PANTHER" id="PTHR11070:SF48">
    <property type="entry name" value="ATP-DEPENDENT HELICASE_NUCLEASE SUBUNIT A"/>
    <property type="match status" value="1"/>
</dbReference>
<dbReference type="EC" id="5.6.2.4" evidence="13"/>
<feature type="domain" description="UvrD-like helicase ATP-binding" evidence="16">
    <location>
        <begin position="9"/>
        <end position="312"/>
    </location>
</feature>